<protein>
    <submittedName>
        <fullName evidence="1">Uncharacterized protein</fullName>
    </submittedName>
</protein>
<sequence>MPLLRPIVTRSVCRALISWFNPSITTKPPKPREGGVWKLQKEEHYQMGHAKLSSSVYPCQFLYNHRTFCCGGGVMVVVVLTLF</sequence>
<organism evidence="1 2">
    <name type="scientific">Podospora fimiseda</name>
    <dbReference type="NCBI Taxonomy" id="252190"/>
    <lineage>
        <taxon>Eukaryota</taxon>
        <taxon>Fungi</taxon>
        <taxon>Dikarya</taxon>
        <taxon>Ascomycota</taxon>
        <taxon>Pezizomycotina</taxon>
        <taxon>Sordariomycetes</taxon>
        <taxon>Sordariomycetidae</taxon>
        <taxon>Sordariales</taxon>
        <taxon>Podosporaceae</taxon>
        <taxon>Podospora</taxon>
    </lineage>
</organism>
<evidence type="ECO:0000313" key="2">
    <source>
        <dbReference type="Proteomes" id="UP001301958"/>
    </source>
</evidence>
<reference evidence="1" key="2">
    <citation type="submission" date="2023-05" db="EMBL/GenBank/DDBJ databases">
        <authorList>
            <consortium name="Lawrence Berkeley National Laboratory"/>
            <person name="Steindorff A."/>
            <person name="Hensen N."/>
            <person name="Bonometti L."/>
            <person name="Westerberg I."/>
            <person name="Brannstrom I.O."/>
            <person name="Guillou S."/>
            <person name="Cros-Aarteil S."/>
            <person name="Calhoun S."/>
            <person name="Haridas S."/>
            <person name="Kuo A."/>
            <person name="Mondo S."/>
            <person name="Pangilinan J."/>
            <person name="Riley R."/>
            <person name="Labutti K."/>
            <person name="Andreopoulos B."/>
            <person name="Lipzen A."/>
            <person name="Chen C."/>
            <person name="Yanf M."/>
            <person name="Daum C."/>
            <person name="Ng V."/>
            <person name="Clum A."/>
            <person name="Ohm R."/>
            <person name="Martin F."/>
            <person name="Silar P."/>
            <person name="Natvig D."/>
            <person name="Lalanne C."/>
            <person name="Gautier V."/>
            <person name="Ament-Velasquez S.L."/>
            <person name="Kruys A."/>
            <person name="Hutchinson M.I."/>
            <person name="Powell A.J."/>
            <person name="Barry K."/>
            <person name="Miller A.N."/>
            <person name="Grigoriev I.V."/>
            <person name="Debuchy R."/>
            <person name="Gladieux P."/>
            <person name="Thoren M.H."/>
            <person name="Johannesson H."/>
        </authorList>
    </citation>
    <scope>NUCLEOTIDE SEQUENCE</scope>
    <source>
        <strain evidence="1">CBS 990.96</strain>
    </source>
</reference>
<comment type="caution">
    <text evidence="1">The sequence shown here is derived from an EMBL/GenBank/DDBJ whole genome shotgun (WGS) entry which is preliminary data.</text>
</comment>
<dbReference type="Proteomes" id="UP001301958">
    <property type="component" value="Unassembled WGS sequence"/>
</dbReference>
<name>A0AAN7BWQ0_9PEZI</name>
<keyword evidence="2" id="KW-1185">Reference proteome</keyword>
<evidence type="ECO:0000313" key="1">
    <source>
        <dbReference type="EMBL" id="KAK4230692.1"/>
    </source>
</evidence>
<accession>A0AAN7BWQ0</accession>
<proteinExistence type="predicted"/>
<gene>
    <name evidence="1" type="ORF">QBC38DRAFT_468565</name>
</gene>
<dbReference type="EMBL" id="MU865297">
    <property type="protein sequence ID" value="KAK4230692.1"/>
    <property type="molecule type" value="Genomic_DNA"/>
</dbReference>
<reference evidence="1" key="1">
    <citation type="journal article" date="2023" name="Mol. Phylogenet. Evol.">
        <title>Genome-scale phylogeny and comparative genomics of the fungal order Sordariales.</title>
        <authorList>
            <person name="Hensen N."/>
            <person name="Bonometti L."/>
            <person name="Westerberg I."/>
            <person name="Brannstrom I.O."/>
            <person name="Guillou S."/>
            <person name="Cros-Aarteil S."/>
            <person name="Calhoun S."/>
            <person name="Haridas S."/>
            <person name="Kuo A."/>
            <person name="Mondo S."/>
            <person name="Pangilinan J."/>
            <person name="Riley R."/>
            <person name="LaButti K."/>
            <person name="Andreopoulos B."/>
            <person name="Lipzen A."/>
            <person name="Chen C."/>
            <person name="Yan M."/>
            <person name="Daum C."/>
            <person name="Ng V."/>
            <person name="Clum A."/>
            <person name="Steindorff A."/>
            <person name="Ohm R.A."/>
            <person name="Martin F."/>
            <person name="Silar P."/>
            <person name="Natvig D.O."/>
            <person name="Lalanne C."/>
            <person name="Gautier V."/>
            <person name="Ament-Velasquez S.L."/>
            <person name="Kruys A."/>
            <person name="Hutchinson M.I."/>
            <person name="Powell A.J."/>
            <person name="Barry K."/>
            <person name="Miller A.N."/>
            <person name="Grigoriev I.V."/>
            <person name="Debuchy R."/>
            <person name="Gladieux P."/>
            <person name="Hiltunen Thoren M."/>
            <person name="Johannesson H."/>
        </authorList>
    </citation>
    <scope>NUCLEOTIDE SEQUENCE</scope>
    <source>
        <strain evidence="1">CBS 990.96</strain>
    </source>
</reference>
<dbReference type="AlphaFoldDB" id="A0AAN7BWQ0"/>